<dbReference type="EMBL" id="AP028056">
    <property type="protein sequence ID" value="BEH03226.1"/>
    <property type="molecule type" value="Genomic_DNA"/>
</dbReference>
<dbReference type="Pfam" id="PF02720">
    <property type="entry name" value="DUF222"/>
    <property type="match status" value="1"/>
</dbReference>
<keyword evidence="2" id="KW-0255">Endonuclease</keyword>
<feature type="domain" description="DUF222" evidence="1">
    <location>
        <begin position="75"/>
        <end position="341"/>
    </location>
</feature>
<dbReference type="InterPro" id="IPR003870">
    <property type="entry name" value="DUF222"/>
</dbReference>
<evidence type="ECO:0000259" key="1">
    <source>
        <dbReference type="Pfam" id="PF02720"/>
    </source>
</evidence>
<dbReference type="AlphaFoldDB" id="A0AAN0K7R3"/>
<dbReference type="Proteomes" id="UP001431656">
    <property type="component" value="Chromosome"/>
</dbReference>
<organism evidence="2 3">
    <name type="scientific">Brooklawnia propionicigenes</name>
    <dbReference type="NCBI Taxonomy" id="3041175"/>
    <lineage>
        <taxon>Bacteria</taxon>
        <taxon>Bacillati</taxon>
        <taxon>Actinomycetota</taxon>
        <taxon>Actinomycetes</taxon>
        <taxon>Propionibacteriales</taxon>
        <taxon>Propionibacteriaceae</taxon>
        <taxon>Brooklawnia</taxon>
    </lineage>
</organism>
<dbReference type="GO" id="GO:0004519">
    <property type="term" value="F:endonuclease activity"/>
    <property type="evidence" value="ECO:0007669"/>
    <property type="project" value="UniProtKB-KW"/>
</dbReference>
<keyword evidence="2" id="KW-0540">Nuclease</keyword>
<dbReference type="KEGG" id="broo:brsh051_25070"/>
<gene>
    <name evidence="2" type="ORF">brsh051_25070</name>
</gene>
<proteinExistence type="predicted"/>
<protein>
    <submittedName>
        <fullName evidence="2">HNH endonuclease signature motif containing protein</fullName>
    </submittedName>
</protein>
<sequence>MEDPTHDPRLLVDSKTSAEVFDALDHAHQQLIGAEIAELVAITHAADLWKIDETAVGEGIEGLMRPGHDGTPEVGEFLALEIGPLLGISASSAICRIGEALDLRHRHPMLWQAVLAGKMRVWQANKICIACSHLSAEAALKVDRAMSAGVGALPWSRIMRALPGQIISADTKLAGKRAEAEREARRVRVSKITDGHVSFFGVVNPVDGILFDHVLTQIAKTLPVGEDTPMCSDLDRRRAAAVGVLARSALGQDSLPTHTLVVHISAEDPALTTADGELTEQATTTGVARVEDWGPILTDQLPRFLAHSRVIVRPVLDPAGMRPVDAYETPDRMRFAVEQRDPVDVFPWGTRKAGRCDMDHTIAYMDGRRGQTSLENLGPLSRKAHRAKTHGKWQLEQTTPGVFRWTSPHGYHYEVTPSGTTRLFVPVREPQVLETA</sequence>
<evidence type="ECO:0000313" key="2">
    <source>
        <dbReference type="EMBL" id="BEH03226.1"/>
    </source>
</evidence>
<reference evidence="2" key="1">
    <citation type="journal article" date="2024" name="Int. J. Syst. Evol. Microbiol.">
        <title>Brooklawnia propionicigenes sp. nov., a facultatively anaerobic, propionate-producing bacterium isolated from a methanogenic reactor treating waste from cattle farms.</title>
        <authorList>
            <person name="Akita Y."/>
            <person name="Ueki A."/>
            <person name="Tonouchi A."/>
            <person name="Sugawara Y."/>
            <person name="Honma S."/>
            <person name="Kaku N."/>
            <person name="Ueki K."/>
        </authorList>
    </citation>
    <scope>NUCLEOTIDE SEQUENCE</scope>
    <source>
        <strain evidence="2">SH051</strain>
    </source>
</reference>
<dbReference type="RefSeq" id="WP_286265544.1">
    <property type="nucleotide sequence ID" value="NZ_AP028056.1"/>
</dbReference>
<keyword evidence="3" id="KW-1185">Reference proteome</keyword>
<name>A0AAN0K7R3_9ACTN</name>
<keyword evidence="2" id="KW-0378">Hydrolase</keyword>
<evidence type="ECO:0000313" key="3">
    <source>
        <dbReference type="Proteomes" id="UP001431656"/>
    </source>
</evidence>
<accession>A0AAN0K7R3</accession>